<evidence type="ECO:0000256" key="1">
    <source>
        <dbReference type="SAM" id="MobiDB-lite"/>
    </source>
</evidence>
<dbReference type="STRING" id="715226.ABI_29500"/>
<evidence type="ECO:0000313" key="2">
    <source>
        <dbReference type="EMBL" id="EGF91533.1"/>
    </source>
</evidence>
<keyword evidence="3" id="KW-1185">Reference proteome</keyword>
<dbReference type="EMBL" id="GL883078">
    <property type="protein sequence ID" value="EGF91533.1"/>
    <property type="molecule type" value="Genomic_DNA"/>
</dbReference>
<dbReference type="Proteomes" id="UP000006512">
    <property type="component" value="Unassembled WGS sequence"/>
</dbReference>
<organism evidence="2 3">
    <name type="scientific">Asticcacaulis biprosthecium C19</name>
    <dbReference type="NCBI Taxonomy" id="715226"/>
    <lineage>
        <taxon>Bacteria</taxon>
        <taxon>Pseudomonadati</taxon>
        <taxon>Pseudomonadota</taxon>
        <taxon>Alphaproteobacteria</taxon>
        <taxon>Caulobacterales</taxon>
        <taxon>Caulobacteraceae</taxon>
        <taxon>Asticcacaulis</taxon>
    </lineage>
</organism>
<name>F4QMU2_9CAUL</name>
<proteinExistence type="predicted"/>
<gene>
    <name evidence="2" type="ORF">ABI_29500</name>
</gene>
<dbReference type="HOGENOM" id="CLU_2969340_0_0_5"/>
<reference evidence="3" key="1">
    <citation type="submission" date="2011-03" db="EMBL/GenBank/DDBJ databases">
        <title>Draft genome sequence of Brevundimonas diminuta.</title>
        <authorList>
            <person name="Brown P.J.B."/>
            <person name="Buechlein A."/>
            <person name="Hemmerich C."/>
            <person name="Brun Y.V."/>
        </authorList>
    </citation>
    <scope>NUCLEOTIDE SEQUENCE [LARGE SCALE GENOMIC DNA]</scope>
    <source>
        <strain evidence="3">C19</strain>
    </source>
</reference>
<feature type="region of interest" description="Disordered" evidence="1">
    <location>
        <begin position="1"/>
        <end position="27"/>
    </location>
</feature>
<accession>F4QMU2</accession>
<protein>
    <submittedName>
        <fullName evidence="2">Uncharacterized protein</fullName>
    </submittedName>
</protein>
<sequence>MMNAHVAPFPTRRPSPPIHQSTIDGDVYDEDLPPELFDEDEDREDLVTYLHIAEHVED</sequence>
<evidence type="ECO:0000313" key="3">
    <source>
        <dbReference type="Proteomes" id="UP000006512"/>
    </source>
</evidence>
<dbReference type="AlphaFoldDB" id="F4QMU2"/>